<proteinExistence type="predicted"/>
<keyword evidence="3" id="KW-1185">Reference proteome</keyword>
<gene>
    <name evidence="2" type="ORF">XENOCAPTIV_005293</name>
</gene>
<feature type="compositionally biased region" description="Low complexity" evidence="1">
    <location>
        <begin position="507"/>
        <end position="518"/>
    </location>
</feature>
<dbReference type="Proteomes" id="UP001434883">
    <property type="component" value="Unassembled WGS sequence"/>
</dbReference>
<feature type="region of interest" description="Disordered" evidence="1">
    <location>
        <begin position="496"/>
        <end position="706"/>
    </location>
</feature>
<reference evidence="2 3" key="1">
    <citation type="submission" date="2021-06" db="EMBL/GenBank/DDBJ databases">
        <authorList>
            <person name="Palmer J.M."/>
        </authorList>
    </citation>
    <scope>NUCLEOTIDE SEQUENCE [LARGE SCALE GENOMIC DNA]</scope>
    <source>
        <strain evidence="2 3">XC_2019</strain>
        <tissue evidence="2">Muscle</tissue>
    </source>
</reference>
<feature type="region of interest" description="Disordered" evidence="1">
    <location>
        <begin position="98"/>
        <end position="185"/>
    </location>
</feature>
<feature type="compositionally biased region" description="Polar residues" evidence="1">
    <location>
        <begin position="575"/>
        <end position="597"/>
    </location>
</feature>
<feature type="compositionally biased region" description="Basic and acidic residues" evidence="1">
    <location>
        <begin position="132"/>
        <end position="181"/>
    </location>
</feature>
<feature type="region of interest" description="Disordered" evidence="1">
    <location>
        <begin position="453"/>
        <end position="478"/>
    </location>
</feature>
<evidence type="ECO:0000313" key="2">
    <source>
        <dbReference type="EMBL" id="MEQ2197934.1"/>
    </source>
</evidence>
<comment type="caution">
    <text evidence="2">The sequence shown here is derived from an EMBL/GenBank/DDBJ whole genome shotgun (WGS) entry which is preliminary data.</text>
</comment>
<feature type="compositionally biased region" description="Polar residues" evidence="1">
    <location>
        <begin position="100"/>
        <end position="111"/>
    </location>
</feature>
<feature type="compositionally biased region" description="Low complexity" evidence="1">
    <location>
        <begin position="615"/>
        <end position="647"/>
    </location>
</feature>
<organism evidence="2 3">
    <name type="scientific">Xenoophorus captivus</name>
    <dbReference type="NCBI Taxonomy" id="1517983"/>
    <lineage>
        <taxon>Eukaryota</taxon>
        <taxon>Metazoa</taxon>
        <taxon>Chordata</taxon>
        <taxon>Craniata</taxon>
        <taxon>Vertebrata</taxon>
        <taxon>Euteleostomi</taxon>
        <taxon>Actinopterygii</taxon>
        <taxon>Neopterygii</taxon>
        <taxon>Teleostei</taxon>
        <taxon>Neoteleostei</taxon>
        <taxon>Acanthomorphata</taxon>
        <taxon>Ovalentaria</taxon>
        <taxon>Atherinomorphae</taxon>
        <taxon>Cyprinodontiformes</taxon>
        <taxon>Goodeidae</taxon>
        <taxon>Xenoophorus</taxon>
    </lineage>
</organism>
<feature type="region of interest" description="Disordered" evidence="1">
    <location>
        <begin position="282"/>
        <end position="435"/>
    </location>
</feature>
<feature type="compositionally biased region" description="Polar residues" evidence="1">
    <location>
        <begin position="695"/>
        <end position="706"/>
    </location>
</feature>
<evidence type="ECO:0000256" key="1">
    <source>
        <dbReference type="SAM" id="MobiDB-lite"/>
    </source>
</evidence>
<dbReference type="InterPro" id="IPR055309">
    <property type="entry name" value="Znf318-like"/>
</dbReference>
<feature type="compositionally biased region" description="Polar residues" evidence="1">
    <location>
        <begin position="527"/>
        <end position="557"/>
    </location>
</feature>
<feature type="compositionally biased region" description="Basic and acidic residues" evidence="1">
    <location>
        <begin position="667"/>
        <end position="679"/>
    </location>
</feature>
<protein>
    <submittedName>
        <fullName evidence="2">Uncharacterized protein</fullName>
    </submittedName>
</protein>
<evidence type="ECO:0000313" key="3">
    <source>
        <dbReference type="Proteomes" id="UP001434883"/>
    </source>
</evidence>
<sequence length="706" mass="76433">MASSKASPEKLLSTASPLALTPDPFEYYDAGNHWCKNCNITSGSMFDFFTHLHSKLHRKVCSTDSLMSSFTVDSFILLRFISPSLSFSQTLDPYDRPWASSPTKISKTNTGEVKLTKPAKGTSTMSSPDPYGTKDTEDKYKHERCSDARSKYDVERDAGKPKAEREFDKRGVKPDVRKSEPSLKPYDLPKIFCGPSPAMRAKLRKQALEAGKAPLSASMGTSFGKFTWKKRENQLAKEAEEVAAEFIKEDEMAVREQSGEDEDSFSKSMAAAKEIAEKLAGEQLKPPLWYQPGQGQIRPNLRAPVAQLRRPALAGKPASLNTFLNIRPQSTDGSLPGPSPRAPYRLPNPQISHSKPGPLVKTPGPLEQISVPGETKPEPFGPKLPPSMSKPEPCQAISALAGSKADSAESKPPASKAKQDPEFPKPATVESKPAPVKIKPSIVSQVSAVPLRTESSEIKSPLPQVKAATSQAPTAPVISSKATLSQPAMIKIVSDVAAPGVPESEQTRTATTAPTAKAVCPEISLPAFQSKQTPSAYTEGLPQSQPTTSEPETQIRPQTKPAPLEPTAEAPSKSPPQIQEETQAEPQIGQDANSHQDVTPEPQPKPKPSPRTRGKAAPMKKNPPAAAPVRQTRSQTRYQTRQQQQSEPELEQESAAGDRNTTVSETKGLESSHTIKETDPPGTEVTPETLGLPSEMTSLDYNFSFE</sequence>
<dbReference type="PANTHER" id="PTHR15577">
    <property type="entry name" value="ZINC FINGER CONTAINING PROTEIN"/>
    <property type="match status" value="1"/>
</dbReference>
<accession>A0ABV0QQ43</accession>
<dbReference type="EMBL" id="JAHRIN010018378">
    <property type="protein sequence ID" value="MEQ2197934.1"/>
    <property type="molecule type" value="Genomic_DNA"/>
</dbReference>
<dbReference type="PANTHER" id="PTHR15577:SF2">
    <property type="entry name" value="ZINC FINGER PROTEIN 318"/>
    <property type="match status" value="1"/>
</dbReference>
<feature type="compositionally biased region" description="Polar residues" evidence="1">
    <location>
        <begin position="319"/>
        <end position="333"/>
    </location>
</feature>
<name>A0ABV0QQ43_9TELE</name>